<dbReference type="EMBL" id="MEVT01000021">
    <property type="protein sequence ID" value="OGC62326.1"/>
    <property type="molecule type" value="Genomic_DNA"/>
</dbReference>
<accession>A0A1F4VYR8</accession>
<comment type="caution">
    <text evidence="1">The sequence shown here is derived from an EMBL/GenBank/DDBJ whole genome shotgun (WGS) entry which is preliminary data.</text>
</comment>
<dbReference type="AlphaFoldDB" id="A0A1F4VYR8"/>
<protein>
    <submittedName>
        <fullName evidence="1">Uncharacterized protein</fullName>
    </submittedName>
</protein>
<evidence type="ECO:0000313" key="1">
    <source>
        <dbReference type="EMBL" id="OGC62326.1"/>
    </source>
</evidence>
<reference evidence="1 2" key="1">
    <citation type="journal article" date="2016" name="Nat. Commun.">
        <title>Thousands of microbial genomes shed light on interconnected biogeochemical processes in an aquifer system.</title>
        <authorList>
            <person name="Anantharaman K."/>
            <person name="Brown C.T."/>
            <person name="Hug L.A."/>
            <person name="Sharon I."/>
            <person name="Castelle C.J."/>
            <person name="Probst A.J."/>
            <person name="Thomas B.C."/>
            <person name="Singh A."/>
            <person name="Wilkins M.J."/>
            <person name="Karaoz U."/>
            <person name="Brodie E.L."/>
            <person name="Williams K.H."/>
            <person name="Hubbard S.S."/>
            <person name="Banfield J.F."/>
        </authorList>
    </citation>
    <scope>NUCLEOTIDE SEQUENCE [LARGE SCALE GENOMIC DNA]</scope>
</reference>
<evidence type="ECO:0000313" key="2">
    <source>
        <dbReference type="Proteomes" id="UP000176614"/>
    </source>
</evidence>
<proteinExistence type="predicted"/>
<gene>
    <name evidence="1" type="ORF">A2264_02050</name>
</gene>
<sequence>MNDLIISNYEERNKQLLEDCISIWVEHDFQSRWFRVKGYHELGKRLLEEPKEYGDRFVPLVAESLGKSERTIYRTIEFARAFPDLDLLPEGKNISWYKIIQKYLPLETRCIGDAMLVYICPNCNSEHKKSDIKFIRKNI</sequence>
<name>A0A1F4VYR8_UNCKA</name>
<organism evidence="1 2">
    <name type="scientific">candidate division WWE3 bacterium RIFOXYA2_FULL_46_9</name>
    <dbReference type="NCBI Taxonomy" id="1802636"/>
    <lineage>
        <taxon>Bacteria</taxon>
        <taxon>Katanobacteria</taxon>
    </lineage>
</organism>
<dbReference type="Proteomes" id="UP000176614">
    <property type="component" value="Unassembled WGS sequence"/>
</dbReference>